<organism evidence="2 3">
    <name type="scientific">Macrolepiota fuliginosa MF-IS2</name>
    <dbReference type="NCBI Taxonomy" id="1400762"/>
    <lineage>
        <taxon>Eukaryota</taxon>
        <taxon>Fungi</taxon>
        <taxon>Dikarya</taxon>
        <taxon>Basidiomycota</taxon>
        <taxon>Agaricomycotina</taxon>
        <taxon>Agaricomycetes</taxon>
        <taxon>Agaricomycetidae</taxon>
        <taxon>Agaricales</taxon>
        <taxon>Agaricineae</taxon>
        <taxon>Agaricaceae</taxon>
        <taxon>Macrolepiota</taxon>
    </lineage>
</organism>
<comment type="caution">
    <text evidence="2">The sequence shown here is derived from an EMBL/GenBank/DDBJ whole genome shotgun (WGS) entry which is preliminary data.</text>
</comment>
<feature type="chain" id="PRO_5040390547" description="Secreted protein" evidence="1">
    <location>
        <begin position="25"/>
        <end position="96"/>
    </location>
</feature>
<dbReference type="AlphaFoldDB" id="A0A9P5XCC9"/>
<feature type="signal peptide" evidence="1">
    <location>
        <begin position="1"/>
        <end position="24"/>
    </location>
</feature>
<reference evidence="2" key="1">
    <citation type="submission" date="2020-11" db="EMBL/GenBank/DDBJ databases">
        <authorList>
            <consortium name="DOE Joint Genome Institute"/>
            <person name="Ahrendt S."/>
            <person name="Riley R."/>
            <person name="Andreopoulos W."/>
            <person name="Labutti K."/>
            <person name="Pangilinan J."/>
            <person name="Ruiz-Duenas F.J."/>
            <person name="Barrasa J.M."/>
            <person name="Sanchez-Garcia M."/>
            <person name="Camarero S."/>
            <person name="Miyauchi S."/>
            <person name="Serrano A."/>
            <person name="Linde D."/>
            <person name="Babiker R."/>
            <person name="Drula E."/>
            <person name="Ayuso-Fernandez I."/>
            <person name="Pacheco R."/>
            <person name="Padilla G."/>
            <person name="Ferreira P."/>
            <person name="Barriuso J."/>
            <person name="Kellner H."/>
            <person name="Castanera R."/>
            <person name="Alfaro M."/>
            <person name="Ramirez L."/>
            <person name="Pisabarro A.G."/>
            <person name="Kuo A."/>
            <person name="Tritt A."/>
            <person name="Lipzen A."/>
            <person name="He G."/>
            <person name="Yan M."/>
            <person name="Ng V."/>
            <person name="Cullen D."/>
            <person name="Martin F."/>
            <person name="Rosso M.-N."/>
            <person name="Henrissat B."/>
            <person name="Hibbett D."/>
            <person name="Martinez A.T."/>
            <person name="Grigoriev I.V."/>
        </authorList>
    </citation>
    <scope>NUCLEOTIDE SEQUENCE</scope>
    <source>
        <strain evidence="2">MF-IS2</strain>
    </source>
</reference>
<evidence type="ECO:0000313" key="3">
    <source>
        <dbReference type="Proteomes" id="UP000807342"/>
    </source>
</evidence>
<sequence length="96" mass="10778">MCMFPRFYAAHVVLLLLSFRELVAESFIHPGRSLFSPINRTVCQQPGFGTSLPLNDPPSPLNQRILGITEPATSLPRCLSMCYSRSPPHLNFKDMT</sequence>
<accession>A0A9P5XCC9</accession>
<proteinExistence type="predicted"/>
<name>A0A9P5XCC9_9AGAR</name>
<protein>
    <recommendedName>
        <fullName evidence="4">Secreted protein</fullName>
    </recommendedName>
</protein>
<gene>
    <name evidence="2" type="ORF">P691DRAFT_49225</name>
</gene>
<evidence type="ECO:0000313" key="2">
    <source>
        <dbReference type="EMBL" id="KAF9448414.1"/>
    </source>
</evidence>
<dbReference type="EMBL" id="MU151162">
    <property type="protein sequence ID" value="KAF9448414.1"/>
    <property type="molecule type" value="Genomic_DNA"/>
</dbReference>
<keyword evidence="3" id="KW-1185">Reference proteome</keyword>
<dbReference type="Proteomes" id="UP000807342">
    <property type="component" value="Unassembled WGS sequence"/>
</dbReference>
<keyword evidence="1" id="KW-0732">Signal</keyword>
<evidence type="ECO:0008006" key="4">
    <source>
        <dbReference type="Google" id="ProtNLM"/>
    </source>
</evidence>
<evidence type="ECO:0000256" key="1">
    <source>
        <dbReference type="SAM" id="SignalP"/>
    </source>
</evidence>